<feature type="chain" id="PRO_5040226403" description="Antifreeze protein" evidence="1">
    <location>
        <begin position="21"/>
        <end position="86"/>
    </location>
</feature>
<evidence type="ECO:0000313" key="2">
    <source>
        <dbReference type="EMBL" id="GJE98001.1"/>
    </source>
</evidence>
<sequence length="86" mass="8899">MRLTTVFCVVAATFMAQVIAQTPPDCSGCRSPTGCPGLCTESGGEFFCTDYCGTNESFACGACKTAPASGANCFFDNSGQCDLEIL</sequence>
<gene>
    <name evidence="2" type="ORF">PsYK624_142230</name>
</gene>
<dbReference type="AlphaFoldDB" id="A0A9P3GN16"/>
<evidence type="ECO:0000313" key="3">
    <source>
        <dbReference type="Proteomes" id="UP000703269"/>
    </source>
</evidence>
<reference evidence="2 3" key="1">
    <citation type="submission" date="2021-08" db="EMBL/GenBank/DDBJ databases">
        <title>Draft Genome Sequence of Phanerochaete sordida strain YK-624.</title>
        <authorList>
            <person name="Mori T."/>
            <person name="Dohra H."/>
            <person name="Suzuki T."/>
            <person name="Kawagishi H."/>
            <person name="Hirai H."/>
        </authorList>
    </citation>
    <scope>NUCLEOTIDE SEQUENCE [LARGE SCALE GENOMIC DNA]</scope>
    <source>
        <strain evidence="2 3">YK-624</strain>
    </source>
</reference>
<evidence type="ECO:0000256" key="1">
    <source>
        <dbReference type="SAM" id="SignalP"/>
    </source>
</evidence>
<dbReference type="EMBL" id="BPQB01000080">
    <property type="protein sequence ID" value="GJE98001.1"/>
    <property type="molecule type" value="Genomic_DNA"/>
</dbReference>
<dbReference type="Proteomes" id="UP000703269">
    <property type="component" value="Unassembled WGS sequence"/>
</dbReference>
<name>A0A9P3GN16_9APHY</name>
<dbReference type="OrthoDB" id="10427398at2759"/>
<protein>
    <recommendedName>
        <fullName evidence="4">Antifreeze protein</fullName>
    </recommendedName>
</protein>
<organism evidence="2 3">
    <name type="scientific">Phanerochaete sordida</name>
    <dbReference type="NCBI Taxonomy" id="48140"/>
    <lineage>
        <taxon>Eukaryota</taxon>
        <taxon>Fungi</taxon>
        <taxon>Dikarya</taxon>
        <taxon>Basidiomycota</taxon>
        <taxon>Agaricomycotina</taxon>
        <taxon>Agaricomycetes</taxon>
        <taxon>Polyporales</taxon>
        <taxon>Phanerochaetaceae</taxon>
        <taxon>Phanerochaete</taxon>
    </lineage>
</organism>
<keyword evidence="3" id="KW-1185">Reference proteome</keyword>
<accession>A0A9P3GN16</accession>
<proteinExistence type="predicted"/>
<comment type="caution">
    <text evidence="2">The sequence shown here is derived from an EMBL/GenBank/DDBJ whole genome shotgun (WGS) entry which is preliminary data.</text>
</comment>
<feature type="signal peptide" evidence="1">
    <location>
        <begin position="1"/>
        <end position="20"/>
    </location>
</feature>
<evidence type="ECO:0008006" key="4">
    <source>
        <dbReference type="Google" id="ProtNLM"/>
    </source>
</evidence>
<keyword evidence="1" id="KW-0732">Signal</keyword>